<name>A0A0K2V9N8_LEPSM</name>
<accession>A0A0K2V9N8</accession>
<proteinExistence type="predicted"/>
<feature type="non-terminal residue" evidence="1">
    <location>
        <position position="1"/>
    </location>
</feature>
<dbReference type="AlphaFoldDB" id="A0A0K2V9N8"/>
<sequence length="48" mass="5639">LPIFILHSLNVIAIYSELTLIKILNYDLPTNLFLDAYPCWTLILQFEE</sequence>
<dbReference type="EMBL" id="HACA01029902">
    <property type="protein sequence ID" value="CDW47263.1"/>
    <property type="molecule type" value="Transcribed_RNA"/>
</dbReference>
<organism evidence="1">
    <name type="scientific">Lepeophtheirus salmonis</name>
    <name type="common">Salmon louse</name>
    <name type="synonym">Caligus salmonis</name>
    <dbReference type="NCBI Taxonomy" id="72036"/>
    <lineage>
        <taxon>Eukaryota</taxon>
        <taxon>Metazoa</taxon>
        <taxon>Ecdysozoa</taxon>
        <taxon>Arthropoda</taxon>
        <taxon>Crustacea</taxon>
        <taxon>Multicrustacea</taxon>
        <taxon>Hexanauplia</taxon>
        <taxon>Copepoda</taxon>
        <taxon>Siphonostomatoida</taxon>
        <taxon>Caligidae</taxon>
        <taxon>Lepeophtheirus</taxon>
    </lineage>
</organism>
<reference evidence="1" key="1">
    <citation type="submission" date="2014-05" db="EMBL/GenBank/DDBJ databases">
        <authorList>
            <person name="Chronopoulou M."/>
        </authorList>
    </citation>
    <scope>NUCLEOTIDE SEQUENCE</scope>
    <source>
        <tissue evidence="1">Whole organism</tissue>
    </source>
</reference>
<protein>
    <submittedName>
        <fullName evidence="1">Uncharacterized protein</fullName>
    </submittedName>
</protein>
<evidence type="ECO:0000313" key="1">
    <source>
        <dbReference type="EMBL" id="CDW47263.1"/>
    </source>
</evidence>